<accession>A0A9P5NRJ4</accession>
<keyword evidence="2" id="KW-0732">Signal</keyword>
<feature type="region of interest" description="Disordered" evidence="1">
    <location>
        <begin position="333"/>
        <end position="363"/>
    </location>
</feature>
<reference evidence="3" key="1">
    <citation type="submission" date="2020-11" db="EMBL/GenBank/DDBJ databases">
        <authorList>
            <consortium name="DOE Joint Genome Institute"/>
            <person name="Ahrendt S."/>
            <person name="Riley R."/>
            <person name="Andreopoulos W."/>
            <person name="LaButti K."/>
            <person name="Pangilinan J."/>
            <person name="Ruiz-duenas F.J."/>
            <person name="Barrasa J.M."/>
            <person name="Sanchez-Garcia M."/>
            <person name="Camarero S."/>
            <person name="Miyauchi S."/>
            <person name="Serrano A."/>
            <person name="Linde D."/>
            <person name="Babiker R."/>
            <person name="Drula E."/>
            <person name="Ayuso-Fernandez I."/>
            <person name="Pacheco R."/>
            <person name="Padilla G."/>
            <person name="Ferreira P."/>
            <person name="Barriuso J."/>
            <person name="Kellner H."/>
            <person name="Castanera R."/>
            <person name="Alfaro M."/>
            <person name="Ramirez L."/>
            <person name="Pisabarro A.G."/>
            <person name="Kuo A."/>
            <person name="Tritt A."/>
            <person name="Lipzen A."/>
            <person name="He G."/>
            <person name="Yan M."/>
            <person name="Ng V."/>
            <person name="Cullen D."/>
            <person name="Martin F."/>
            <person name="Rosso M.-N."/>
            <person name="Henrissat B."/>
            <person name="Hibbett D."/>
            <person name="Martinez A.T."/>
            <person name="Grigoriev I.V."/>
        </authorList>
    </citation>
    <scope>NUCLEOTIDE SEQUENCE</scope>
    <source>
        <strain evidence="3">AH 44721</strain>
    </source>
</reference>
<organism evidence="3 4">
    <name type="scientific">Gymnopilus junonius</name>
    <name type="common">Spectacular rustgill mushroom</name>
    <name type="synonym">Gymnopilus spectabilis subsp. junonius</name>
    <dbReference type="NCBI Taxonomy" id="109634"/>
    <lineage>
        <taxon>Eukaryota</taxon>
        <taxon>Fungi</taxon>
        <taxon>Dikarya</taxon>
        <taxon>Basidiomycota</taxon>
        <taxon>Agaricomycotina</taxon>
        <taxon>Agaricomycetes</taxon>
        <taxon>Agaricomycetidae</taxon>
        <taxon>Agaricales</taxon>
        <taxon>Agaricineae</taxon>
        <taxon>Hymenogastraceae</taxon>
        <taxon>Gymnopilus</taxon>
    </lineage>
</organism>
<proteinExistence type="predicted"/>
<dbReference type="EMBL" id="JADNYJ010000041">
    <property type="protein sequence ID" value="KAF8901518.1"/>
    <property type="molecule type" value="Genomic_DNA"/>
</dbReference>
<evidence type="ECO:0000313" key="4">
    <source>
        <dbReference type="Proteomes" id="UP000724874"/>
    </source>
</evidence>
<evidence type="ECO:0000256" key="2">
    <source>
        <dbReference type="SAM" id="SignalP"/>
    </source>
</evidence>
<dbReference type="OrthoDB" id="3057455at2759"/>
<name>A0A9P5NRJ4_GYMJU</name>
<gene>
    <name evidence="3" type="ORF">CPB84DRAFT_1777515</name>
</gene>
<feature type="chain" id="PRO_5040230120" evidence="2">
    <location>
        <begin position="19"/>
        <end position="376"/>
    </location>
</feature>
<comment type="caution">
    <text evidence="3">The sequence shown here is derived from an EMBL/GenBank/DDBJ whole genome shotgun (WGS) entry which is preliminary data.</text>
</comment>
<dbReference type="Proteomes" id="UP000724874">
    <property type="component" value="Unassembled WGS sequence"/>
</dbReference>
<protein>
    <submittedName>
        <fullName evidence="3">Uncharacterized protein</fullName>
    </submittedName>
</protein>
<evidence type="ECO:0000256" key="1">
    <source>
        <dbReference type="SAM" id="MobiDB-lite"/>
    </source>
</evidence>
<sequence length="376" mass="39961">MPPSLHAVLLSLSRLLFSKRSLSIMSALSVPLSLFEPSEHRPSHPATGFNRGTQAKSDQFDQRSDDSLGLDEQDLENAQEVRDGLVSCVNALAFGGSENRSRPSLSCKRLPGDPPFVPFNTPALTPSNTSPDLVYGDSHFQGTMSIPAEDPSLLNAPVIRSCSRFSTGMSSFNISLGSDSTASSDELNLSTSSDALLDFPPESEISASLPSAGVGLGISGIGRKDGSGYPFDGLGRVLVGSSSPSSYELRSSGVHGGSGPAADYSLMPLGSTDSLSEMFVQEMLRTLNNDPLHTQLIMSLPDCKSCTPVHLNPAQECLDQYPRTPSKLEKLHSTPLSRRRLAVRPRSASCPQESRTSEAPGQAMGVRRVSLLQGIG</sequence>
<dbReference type="AlphaFoldDB" id="A0A9P5NRJ4"/>
<keyword evidence="4" id="KW-1185">Reference proteome</keyword>
<evidence type="ECO:0000313" key="3">
    <source>
        <dbReference type="EMBL" id="KAF8901518.1"/>
    </source>
</evidence>
<feature type="signal peptide" evidence="2">
    <location>
        <begin position="1"/>
        <end position="18"/>
    </location>
</feature>
<feature type="compositionally biased region" description="Polar residues" evidence="1">
    <location>
        <begin position="349"/>
        <end position="359"/>
    </location>
</feature>
<feature type="region of interest" description="Disordered" evidence="1">
    <location>
        <begin position="37"/>
        <end position="67"/>
    </location>
</feature>